<evidence type="ECO:0000256" key="1">
    <source>
        <dbReference type="SAM" id="MobiDB-lite"/>
    </source>
</evidence>
<evidence type="ECO:0000313" key="3">
    <source>
        <dbReference type="Proteomes" id="UP000179344"/>
    </source>
</evidence>
<organism evidence="2 3">
    <name type="scientific">Candidatus Muproteobacteria bacterium RBG_16_65_31</name>
    <dbReference type="NCBI Taxonomy" id="1817759"/>
    <lineage>
        <taxon>Bacteria</taxon>
        <taxon>Pseudomonadati</taxon>
        <taxon>Pseudomonadota</taxon>
        <taxon>Candidatus Muproteobacteria</taxon>
    </lineage>
</organism>
<evidence type="ECO:0000313" key="2">
    <source>
        <dbReference type="EMBL" id="OGI43505.1"/>
    </source>
</evidence>
<sequence length="223" mass="23250">MSLFHKDCPQCAARNSVDAIRCSCGYCFEVLARGGEETAAEEEKLYREYLAARAVQATKALDAARAGAVADPQNRIKVAEMLRAQQNSAAARAELASLTAANRAAPSAPPRPAATQSTARSLTRRDIPPAAPARPANPAARAPAAKPTSAFQSAQTTKAAKVVRATPAGARQCPHCTASVSADVARCHCGYAFPADECLIPALDLSAADRAALAQALTPSRKR</sequence>
<proteinExistence type="predicted"/>
<accession>A0A1F6TEK9</accession>
<feature type="compositionally biased region" description="Low complexity" evidence="1">
    <location>
        <begin position="133"/>
        <end position="145"/>
    </location>
</feature>
<comment type="caution">
    <text evidence="2">The sequence shown here is derived from an EMBL/GenBank/DDBJ whole genome shotgun (WGS) entry which is preliminary data.</text>
</comment>
<dbReference type="Proteomes" id="UP000179344">
    <property type="component" value="Unassembled WGS sequence"/>
</dbReference>
<dbReference type="AlphaFoldDB" id="A0A1F6TEK9"/>
<gene>
    <name evidence="2" type="ORF">A2V92_00910</name>
</gene>
<name>A0A1F6TEK9_9PROT</name>
<reference evidence="2 3" key="1">
    <citation type="journal article" date="2016" name="Nat. Commun.">
        <title>Thousands of microbial genomes shed light on interconnected biogeochemical processes in an aquifer system.</title>
        <authorList>
            <person name="Anantharaman K."/>
            <person name="Brown C.T."/>
            <person name="Hug L.A."/>
            <person name="Sharon I."/>
            <person name="Castelle C.J."/>
            <person name="Probst A.J."/>
            <person name="Thomas B.C."/>
            <person name="Singh A."/>
            <person name="Wilkins M.J."/>
            <person name="Karaoz U."/>
            <person name="Brodie E.L."/>
            <person name="Williams K.H."/>
            <person name="Hubbard S.S."/>
            <person name="Banfield J.F."/>
        </authorList>
    </citation>
    <scope>NUCLEOTIDE SEQUENCE [LARGE SCALE GENOMIC DNA]</scope>
</reference>
<dbReference type="EMBL" id="MFST01000114">
    <property type="protein sequence ID" value="OGI43505.1"/>
    <property type="molecule type" value="Genomic_DNA"/>
</dbReference>
<feature type="region of interest" description="Disordered" evidence="1">
    <location>
        <begin position="100"/>
        <end position="156"/>
    </location>
</feature>
<protein>
    <submittedName>
        <fullName evidence="2">Uncharacterized protein</fullName>
    </submittedName>
</protein>